<evidence type="ECO:0000256" key="3">
    <source>
        <dbReference type="ARBA" id="ARBA00008343"/>
    </source>
</evidence>
<dbReference type="InterPro" id="IPR029119">
    <property type="entry name" value="MutY_C"/>
</dbReference>
<evidence type="ECO:0000256" key="7">
    <source>
        <dbReference type="ARBA" id="ARBA00022723"/>
    </source>
</evidence>
<evidence type="ECO:0000313" key="16">
    <source>
        <dbReference type="EMBL" id="WCT12608.1"/>
    </source>
</evidence>
<dbReference type="SUPFAM" id="SSF55811">
    <property type="entry name" value="Nudix"/>
    <property type="match status" value="1"/>
</dbReference>
<gene>
    <name evidence="16" type="primary">mutY</name>
    <name evidence="16" type="ORF">PQO05_01520</name>
</gene>
<dbReference type="InterPro" id="IPR004035">
    <property type="entry name" value="Endouclease-III_FeS-bd_BS"/>
</dbReference>
<dbReference type="PROSITE" id="PS00764">
    <property type="entry name" value="ENDONUCLEASE_III_1"/>
    <property type="match status" value="1"/>
</dbReference>
<dbReference type="Gene3D" id="1.10.340.30">
    <property type="entry name" value="Hypothetical protein, domain 2"/>
    <property type="match status" value="1"/>
</dbReference>
<dbReference type="CDD" id="cd00056">
    <property type="entry name" value="ENDO3c"/>
    <property type="match status" value="1"/>
</dbReference>
<keyword evidence="17" id="KW-1185">Reference proteome</keyword>
<dbReference type="Pfam" id="PF00730">
    <property type="entry name" value="HhH-GPD"/>
    <property type="match status" value="1"/>
</dbReference>
<comment type="cofactor">
    <cofactor evidence="14">
        <name>[4Fe-4S] cluster</name>
        <dbReference type="ChEBI" id="CHEBI:49883"/>
    </cofactor>
    <text evidence="14">Binds 1 [4Fe-4S] cluster.</text>
</comment>
<dbReference type="Pfam" id="PF00633">
    <property type="entry name" value="HHH"/>
    <property type="match status" value="1"/>
</dbReference>
<evidence type="ECO:0000256" key="14">
    <source>
        <dbReference type="RuleBase" id="RU365096"/>
    </source>
</evidence>
<keyword evidence="9" id="KW-0378">Hydrolase</keyword>
<dbReference type="InterPro" id="IPR000445">
    <property type="entry name" value="HhH_motif"/>
</dbReference>
<proteinExistence type="inferred from homology"/>
<evidence type="ECO:0000313" key="17">
    <source>
        <dbReference type="Proteomes" id="UP001216139"/>
    </source>
</evidence>
<evidence type="ECO:0000256" key="2">
    <source>
        <dbReference type="ARBA" id="ARBA00002933"/>
    </source>
</evidence>
<evidence type="ECO:0000256" key="11">
    <source>
        <dbReference type="ARBA" id="ARBA00023014"/>
    </source>
</evidence>
<dbReference type="InterPro" id="IPR044298">
    <property type="entry name" value="MIG/MutY"/>
</dbReference>
<reference evidence="16 17" key="1">
    <citation type="submission" date="2023-02" db="EMBL/GenBank/DDBJ databases">
        <title>Genome sequence of Mucilaginibacter jinjuensis strain KACC 16571.</title>
        <authorList>
            <person name="Kim S."/>
            <person name="Heo J."/>
            <person name="Kwon S.-W."/>
        </authorList>
    </citation>
    <scope>NUCLEOTIDE SEQUENCE [LARGE SCALE GENOMIC DNA]</scope>
    <source>
        <strain evidence="16 17">KACC 16571</strain>
    </source>
</reference>
<dbReference type="SMART" id="SM00525">
    <property type="entry name" value="FES"/>
    <property type="match status" value="1"/>
</dbReference>
<evidence type="ECO:0000256" key="5">
    <source>
        <dbReference type="ARBA" id="ARBA00022023"/>
    </source>
</evidence>
<dbReference type="InterPro" id="IPR011257">
    <property type="entry name" value="DNA_glycosylase"/>
</dbReference>
<evidence type="ECO:0000256" key="8">
    <source>
        <dbReference type="ARBA" id="ARBA00022763"/>
    </source>
</evidence>
<comment type="similarity">
    <text evidence="3 14">Belongs to the Nth/MutY family.</text>
</comment>
<dbReference type="RefSeq" id="WP_273630872.1">
    <property type="nucleotide sequence ID" value="NZ_CP117167.1"/>
</dbReference>
<evidence type="ECO:0000256" key="10">
    <source>
        <dbReference type="ARBA" id="ARBA00023004"/>
    </source>
</evidence>
<dbReference type="Gene3D" id="3.90.79.10">
    <property type="entry name" value="Nucleoside Triphosphate Pyrophosphohydrolase"/>
    <property type="match status" value="1"/>
</dbReference>
<dbReference type="Pfam" id="PF14815">
    <property type="entry name" value="NUDIX_4"/>
    <property type="match status" value="1"/>
</dbReference>
<keyword evidence="10 14" id="KW-0408">Iron</keyword>
<dbReference type="PANTHER" id="PTHR42944:SF1">
    <property type="entry name" value="ADENINE DNA GLYCOSYLASE"/>
    <property type="match status" value="1"/>
</dbReference>
<evidence type="ECO:0000259" key="15">
    <source>
        <dbReference type="SMART" id="SM00478"/>
    </source>
</evidence>
<accession>A0ABY7TA45</accession>
<comment type="function">
    <text evidence="2">Adenine glycosylase active on G-A mispairs. MutY also corrects error-prone DNA synthesis past GO lesions which are due to the oxidatively damaged form of guanine: 7,8-dihydro-8-oxoguanine (8-oxo-dGTP).</text>
</comment>
<keyword evidence="7" id="KW-0479">Metal-binding</keyword>
<evidence type="ECO:0000256" key="12">
    <source>
        <dbReference type="ARBA" id="ARBA00023204"/>
    </source>
</evidence>
<dbReference type="Gene3D" id="1.10.1670.10">
    <property type="entry name" value="Helix-hairpin-Helix base-excision DNA repair enzymes (C-terminal)"/>
    <property type="match status" value="1"/>
</dbReference>
<evidence type="ECO:0000256" key="1">
    <source>
        <dbReference type="ARBA" id="ARBA00000843"/>
    </source>
</evidence>
<dbReference type="CDD" id="cd03431">
    <property type="entry name" value="NUDIX_DNA_Glycosylase_C-MutY"/>
    <property type="match status" value="1"/>
</dbReference>
<dbReference type="NCBIfam" id="TIGR01084">
    <property type="entry name" value="mutY"/>
    <property type="match status" value="1"/>
</dbReference>
<organism evidence="16 17">
    <name type="scientific">Mucilaginibacter jinjuensis</name>
    <dbReference type="NCBI Taxonomy" id="1176721"/>
    <lineage>
        <taxon>Bacteria</taxon>
        <taxon>Pseudomonadati</taxon>
        <taxon>Bacteroidota</taxon>
        <taxon>Sphingobacteriia</taxon>
        <taxon>Sphingobacteriales</taxon>
        <taxon>Sphingobacteriaceae</taxon>
        <taxon>Mucilaginibacter</taxon>
    </lineage>
</organism>
<dbReference type="SUPFAM" id="SSF48150">
    <property type="entry name" value="DNA-glycosylase"/>
    <property type="match status" value="1"/>
</dbReference>
<keyword evidence="12" id="KW-0234">DNA repair</keyword>
<dbReference type="InterPro" id="IPR023170">
    <property type="entry name" value="HhH_base_excis_C"/>
</dbReference>
<dbReference type="Proteomes" id="UP001216139">
    <property type="component" value="Chromosome"/>
</dbReference>
<keyword evidence="13 14" id="KW-0326">Glycosidase</keyword>
<keyword evidence="8 14" id="KW-0227">DNA damage</keyword>
<dbReference type="EC" id="3.2.2.31" evidence="4 14"/>
<dbReference type="PANTHER" id="PTHR42944">
    <property type="entry name" value="ADENINE DNA GLYCOSYLASE"/>
    <property type="match status" value="1"/>
</dbReference>
<keyword evidence="11" id="KW-0411">Iron-sulfur</keyword>
<dbReference type="SMART" id="SM00478">
    <property type="entry name" value="ENDO3c"/>
    <property type="match status" value="1"/>
</dbReference>
<evidence type="ECO:0000256" key="6">
    <source>
        <dbReference type="ARBA" id="ARBA00022485"/>
    </source>
</evidence>
<comment type="catalytic activity">
    <reaction evidence="1 14">
        <text>Hydrolyzes free adenine bases from 7,8-dihydro-8-oxoguanine:adenine mismatched double-stranded DNA, leaving an apurinic site.</text>
        <dbReference type="EC" id="3.2.2.31"/>
    </reaction>
</comment>
<evidence type="ECO:0000256" key="13">
    <source>
        <dbReference type="ARBA" id="ARBA00023295"/>
    </source>
</evidence>
<dbReference type="InterPro" id="IPR015797">
    <property type="entry name" value="NUDIX_hydrolase-like_dom_sf"/>
</dbReference>
<feature type="domain" description="HhH-GPD" evidence="15">
    <location>
        <begin position="35"/>
        <end position="186"/>
    </location>
</feature>
<sequence length="356" mass="40870">MNFSNEITQWYSNNKRDLPWRNTTDAYTIWLSEIILQQTRVEQGMPYFYRFLEHYPNVAAFAAASEDDILKLWQGLGYYSRGRNMLTTARLVNELYKGTFPNQYEQLIKLKGIGEYTAAAISSFSANEAKAVVDGNVYRVLARYFGISEPINSTKGKKLFQETANDILNHDNPGLHNQAMMELGAIICKPKSPACGICPVNIGCHAFLNNATTQLPVKLKTVKVRERYLNYFLITDGEKVLMNKRGMKDIWANMYDLPLIETSEKPDPYEVVQLSEAVEYFGSDAEVIEVSGPLTHILTHQRLKVNFIILKSKGIKLKQEWFYTEVENLKNLAMPQIIFIFLTNFFTFKNNFPFSN</sequence>
<dbReference type="EMBL" id="CP117167">
    <property type="protein sequence ID" value="WCT12608.1"/>
    <property type="molecule type" value="Genomic_DNA"/>
</dbReference>
<evidence type="ECO:0000256" key="9">
    <source>
        <dbReference type="ARBA" id="ARBA00022801"/>
    </source>
</evidence>
<protein>
    <recommendedName>
        <fullName evidence="5 14">Adenine DNA glycosylase</fullName>
        <ecNumber evidence="4 14">3.2.2.31</ecNumber>
    </recommendedName>
</protein>
<dbReference type="InterPro" id="IPR003265">
    <property type="entry name" value="HhH-GPD_domain"/>
</dbReference>
<keyword evidence="6" id="KW-0004">4Fe-4S</keyword>
<dbReference type="InterPro" id="IPR005760">
    <property type="entry name" value="A/G_AdeGlyc_MutY"/>
</dbReference>
<name>A0ABY7TA45_9SPHI</name>
<dbReference type="InterPro" id="IPR003651">
    <property type="entry name" value="Endonuclease3_FeS-loop_motif"/>
</dbReference>
<evidence type="ECO:0000256" key="4">
    <source>
        <dbReference type="ARBA" id="ARBA00012045"/>
    </source>
</evidence>